<feature type="compositionally biased region" description="Low complexity" evidence="1">
    <location>
        <begin position="103"/>
        <end position="119"/>
    </location>
</feature>
<reference evidence="2" key="2">
    <citation type="submission" date="2023-07" db="EMBL/GenBank/DDBJ databases">
        <authorList>
            <consortium name="Lawrence Berkeley National Laboratory"/>
            <person name="Haridas S."/>
            <person name="Hensen N."/>
            <person name="Bonometti L."/>
            <person name="Westerberg I."/>
            <person name="Brannstrom I.O."/>
            <person name="Guillou S."/>
            <person name="Cros-Aarteil S."/>
            <person name="Calhoun S."/>
            <person name="Kuo A."/>
            <person name="Mondo S."/>
            <person name="Pangilinan J."/>
            <person name="Riley R."/>
            <person name="LaButti K."/>
            <person name="Andreopoulos B."/>
            <person name="Lipzen A."/>
            <person name="Chen C."/>
            <person name="Yanf M."/>
            <person name="Daum C."/>
            <person name="Ng V."/>
            <person name="Clum A."/>
            <person name="Steindorff A."/>
            <person name="Ohm R."/>
            <person name="Martin F."/>
            <person name="Silar P."/>
            <person name="Natvig D."/>
            <person name="Lalanne C."/>
            <person name="Gautier V."/>
            <person name="Ament-velasquez S.L."/>
            <person name="Kruys A."/>
            <person name="Hutchinson M.I."/>
            <person name="Powell A.J."/>
            <person name="Barry K."/>
            <person name="Miller A.N."/>
            <person name="Grigoriev I.V."/>
            <person name="Debuchy R."/>
            <person name="Gladieux P."/>
            <person name="Thoren M.H."/>
            <person name="Johannesson H."/>
        </authorList>
    </citation>
    <scope>NUCLEOTIDE SEQUENCE</scope>
    <source>
        <strain evidence="2">FGSC 1904</strain>
    </source>
</reference>
<comment type="caution">
    <text evidence="2">The sequence shown here is derived from an EMBL/GenBank/DDBJ whole genome shotgun (WGS) entry which is preliminary data.</text>
</comment>
<gene>
    <name evidence="2" type="ORF">B0T20DRAFT_497683</name>
</gene>
<name>A0AAE0PGC5_SORBR</name>
<reference evidence="2" key="1">
    <citation type="journal article" date="2023" name="Mol. Phylogenet. Evol.">
        <title>Genome-scale phylogeny and comparative genomics of the fungal order Sordariales.</title>
        <authorList>
            <person name="Hensen N."/>
            <person name="Bonometti L."/>
            <person name="Westerberg I."/>
            <person name="Brannstrom I.O."/>
            <person name="Guillou S."/>
            <person name="Cros-Aarteil S."/>
            <person name="Calhoun S."/>
            <person name="Haridas S."/>
            <person name="Kuo A."/>
            <person name="Mondo S."/>
            <person name="Pangilinan J."/>
            <person name="Riley R."/>
            <person name="LaButti K."/>
            <person name="Andreopoulos B."/>
            <person name="Lipzen A."/>
            <person name="Chen C."/>
            <person name="Yan M."/>
            <person name="Daum C."/>
            <person name="Ng V."/>
            <person name="Clum A."/>
            <person name="Steindorff A."/>
            <person name="Ohm R.A."/>
            <person name="Martin F."/>
            <person name="Silar P."/>
            <person name="Natvig D.O."/>
            <person name="Lalanne C."/>
            <person name="Gautier V."/>
            <person name="Ament-Velasquez S.L."/>
            <person name="Kruys A."/>
            <person name="Hutchinson M.I."/>
            <person name="Powell A.J."/>
            <person name="Barry K."/>
            <person name="Miller A.N."/>
            <person name="Grigoriev I.V."/>
            <person name="Debuchy R."/>
            <person name="Gladieux P."/>
            <person name="Hiltunen Thoren M."/>
            <person name="Johannesson H."/>
        </authorList>
    </citation>
    <scope>NUCLEOTIDE SEQUENCE</scope>
    <source>
        <strain evidence="2">FGSC 1904</strain>
    </source>
</reference>
<dbReference type="AlphaFoldDB" id="A0AAE0PGC5"/>
<proteinExistence type="predicted"/>
<feature type="region of interest" description="Disordered" evidence="1">
    <location>
        <begin position="28"/>
        <end position="64"/>
    </location>
</feature>
<feature type="compositionally biased region" description="Basic residues" evidence="1">
    <location>
        <begin position="28"/>
        <end position="38"/>
    </location>
</feature>
<feature type="compositionally biased region" description="Basic and acidic residues" evidence="1">
    <location>
        <begin position="39"/>
        <end position="56"/>
    </location>
</feature>
<organism evidence="2 3">
    <name type="scientific">Sordaria brevicollis</name>
    <dbReference type="NCBI Taxonomy" id="83679"/>
    <lineage>
        <taxon>Eukaryota</taxon>
        <taxon>Fungi</taxon>
        <taxon>Dikarya</taxon>
        <taxon>Ascomycota</taxon>
        <taxon>Pezizomycotina</taxon>
        <taxon>Sordariomycetes</taxon>
        <taxon>Sordariomycetidae</taxon>
        <taxon>Sordariales</taxon>
        <taxon>Sordariaceae</taxon>
        <taxon>Sordaria</taxon>
    </lineage>
</organism>
<dbReference type="EMBL" id="JAUTDP010000005">
    <property type="protein sequence ID" value="KAK3399425.1"/>
    <property type="molecule type" value="Genomic_DNA"/>
</dbReference>
<accession>A0AAE0PGC5</accession>
<evidence type="ECO:0000256" key="1">
    <source>
        <dbReference type="SAM" id="MobiDB-lite"/>
    </source>
</evidence>
<keyword evidence="3" id="KW-1185">Reference proteome</keyword>
<sequence length="223" mass="24803">MAPSGKSNGAHEDIPTLKLRNRTVYRRIDRHHASRARKKAIDAKAKKEATLDHHIGENTSITPVKVHDSIQAASKHEEATASANAPQRLTTDALKKLDPSNPPTANAPSSTEKSSKRSSTSLSTLIVHLPPATIKRLPIVKKMWIDAMQDRGLYVCVRRYDAVVATPNTICDKCFAIRNKPFEDWKEEFSSVISWVDEVKNAGELEEHPQTVSCCGLWSFNII</sequence>
<dbReference type="Proteomes" id="UP001281003">
    <property type="component" value="Unassembled WGS sequence"/>
</dbReference>
<evidence type="ECO:0000313" key="3">
    <source>
        <dbReference type="Proteomes" id="UP001281003"/>
    </source>
</evidence>
<evidence type="ECO:0000313" key="2">
    <source>
        <dbReference type="EMBL" id="KAK3399425.1"/>
    </source>
</evidence>
<feature type="region of interest" description="Disordered" evidence="1">
    <location>
        <begin position="94"/>
        <end position="119"/>
    </location>
</feature>
<protein>
    <submittedName>
        <fullName evidence="2">Uncharacterized protein</fullName>
    </submittedName>
</protein>